<keyword evidence="2" id="KW-1185">Reference proteome</keyword>
<gene>
    <name evidence="1" type="ORF">L6452_14697</name>
</gene>
<protein>
    <submittedName>
        <fullName evidence="1">Uncharacterized protein</fullName>
    </submittedName>
</protein>
<sequence length="286" mass="33046">MGSLWQMEIYGPTSGSLQVLSSSTKILRDFSTAVFMSNTPKLVTKVSESSIHKQIIALQDLLMKTALDSMFKVGFGFDLDTLSGSDEVSNRFIKAFDESNCIIFWRYVDPLWRLKRYLNIGKEAALKTNIRVIDNFVYELIEHKREQMKNGKLDDGNCSKKDDILPDGFKIKKGDEASYMAYPMGRMPYIWGEDAEEFWPERWLHDGVFRPESPFKFTAFQGGPRICLGKEFAYRQMKIMAAFLVFFFKFELADKGKEATYKTMLTLHMDNGLHLYAFPHVPAYFK</sequence>
<reference evidence="2" key="1">
    <citation type="journal article" date="2022" name="Mol. Ecol. Resour.">
        <title>The genomes of chicory, endive, great burdock and yacon provide insights into Asteraceae palaeo-polyploidization history and plant inulin production.</title>
        <authorList>
            <person name="Fan W."/>
            <person name="Wang S."/>
            <person name="Wang H."/>
            <person name="Wang A."/>
            <person name="Jiang F."/>
            <person name="Liu H."/>
            <person name="Zhao H."/>
            <person name="Xu D."/>
            <person name="Zhang Y."/>
        </authorList>
    </citation>
    <scope>NUCLEOTIDE SEQUENCE [LARGE SCALE GENOMIC DNA]</scope>
    <source>
        <strain evidence="2">cv. Niubang</strain>
    </source>
</reference>
<evidence type="ECO:0000313" key="2">
    <source>
        <dbReference type="Proteomes" id="UP001055879"/>
    </source>
</evidence>
<reference evidence="1 2" key="2">
    <citation type="journal article" date="2022" name="Mol. Ecol. Resour.">
        <title>The genomes of chicory, endive, great burdock and yacon provide insights into Asteraceae paleo-polyploidization history and plant inulin production.</title>
        <authorList>
            <person name="Fan W."/>
            <person name="Wang S."/>
            <person name="Wang H."/>
            <person name="Wang A."/>
            <person name="Jiang F."/>
            <person name="Liu H."/>
            <person name="Zhao H."/>
            <person name="Xu D."/>
            <person name="Zhang Y."/>
        </authorList>
    </citation>
    <scope>NUCLEOTIDE SEQUENCE [LARGE SCALE GENOMIC DNA]</scope>
    <source>
        <strain evidence="2">cv. Niubang</strain>
    </source>
</reference>
<dbReference type="Proteomes" id="UP001055879">
    <property type="component" value="Linkage Group LG04"/>
</dbReference>
<comment type="caution">
    <text evidence="1">The sequence shown here is derived from an EMBL/GenBank/DDBJ whole genome shotgun (WGS) entry which is preliminary data.</text>
</comment>
<name>A0ACB9CM82_ARCLA</name>
<organism evidence="1 2">
    <name type="scientific">Arctium lappa</name>
    <name type="common">Greater burdock</name>
    <name type="synonym">Lappa major</name>
    <dbReference type="NCBI Taxonomy" id="4217"/>
    <lineage>
        <taxon>Eukaryota</taxon>
        <taxon>Viridiplantae</taxon>
        <taxon>Streptophyta</taxon>
        <taxon>Embryophyta</taxon>
        <taxon>Tracheophyta</taxon>
        <taxon>Spermatophyta</taxon>
        <taxon>Magnoliopsida</taxon>
        <taxon>eudicotyledons</taxon>
        <taxon>Gunneridae</taxon>
        <taxon>Pentapetalae</taxon>
        <taxon>asterids</taxon>
        <taxon>campanulids</taxon>
        <taxon>Asterales</taxon>
        <taxon>Asteraceae</taxon>
        <taxon>Carduoideae</taxon>
        <taxon>Cardueae</taxon>
        <taxon>Arctiinae</taxon>
        <taxon>Arctium</taxon>
    </lineage>
</organism>
<proteinExistence type="predicted"/>
<dbReference type="EMBL" id="CM042050">
    <property type="protein sequence ID" value="KAI3735207.1"/>
    <property type="molecule type" value="Genomic_DNA"/>
</dbReference>
<evidence type="ECO:0000313" key="1">
    <source>
        <dbReference type="EMBL" id="KAI3735207.1"/>
    </source>
</evidence>
<accession>A0ACB9CM82</accession>